<dbReference type="UniPathway" id="UPA00136">
    <property type="reaction ID" value="UER00200"/>
</dbReference>
<evidence type="ECO:0000256" key="3">
    <source>
        <dbReference type="ARBA" id="ARBA00007103"/>
    </source>
</evidence>
<dbReference type="SUPFAM" id="SSF53686">
    <property type="entry name" value="Tryptophan synthase beta subunit-like PLP-dependent enzymes"/>
    <property type="match status" value="1"/>
</dbReference>
<feature type="binding site" evidence="10">
    <location>
        <position position="74"/>
    </location>
    <ligand>
        <name>pyridoxal 5'-phosphate</name>
        <dbReference type="ChEBI" id="CHEBI:597326"/>
    </ligand>
</feature>
<evidence type="ECO:0000256" key="9">
    <source>
        <dbReference type="ARBA" id="ARBA00047931"/>
    </source>
</evidence>
<evidence type="ECO:0000256" key="1">
    <source>
        <dbReference type="ARBA" id="ARBA00001933"/>
    </source>
</evidence>
<evidence type="ECO:0000256" key="5">
    <source>
        <dbReference type="ARBA" id="ARBA00022605"/>
    </source>
</evidence>
<evidence type="ECO:0000256" key="11">
    <source>
        <dbReference type="PIRSR" id="PIRSR605856-51"/>
    </source>
</evidence>
<reference evidence="15" key="1">
    <citation type="submission" date="2016-11" db="EMBL/GenBank/DDBJ databases">
        <authorList>
            <person name="Varghese N."/>
            <person name="Submissions S."/>
        </authorList>
    </citation>
    <scope>NUCLEOTIDE SEQUENCE [LARGE SCALE GENOMIC DNA]</scope>
    <source>
        <strain evidence="15">DSM 12395</strain>
    </source>
</reference>
<proteinExistence type="inferred from homology"/>
<evidence type="ECO:0000256" key="6">
    <source>
        <dbReference type="ARBA" id="ARBA00022679"/>
    </source>
</evidence>
<protein>
    <recommendedName>
        <fullName evidence="4 12">Cysteine synthase</fullName>
        <ecNumber evidence="4 12">2.5.1.47</ecNumber>
    </recommendedName>
</protein>
<dbReference type="InterPro" id="IPR001926">
    <property type="entry name" value="TrpB-like_PALP"/>
</dbReference>
<dbReference type="EMBL" id="FQUY01000014">
    <property type="protein sequence ID" value="SHF20167.1"/>
    <property type="molecule type" value="Genomic_DNA"/>
</dbReference>
<dbReference type="AlphaFoldDB" id="A0A1M4ZQU3"/>
<dbReference type="PROSITE" id="PS00901">
    <property type="entry name" value="CYS_SYNTHASE"/>
    <property type="match status" value="1"/>
</dbReference>
<keyword evidence="5 12" id="KW-0028">Amino-acid biosynthesis</keyword>
<dbReference type="GO" id="GO:0004124">
    <property type="term" value="F:cysteine synthase activity"/>
    <property type="evidence" value="ECO:0007669"/>
    <property type="project" value="UniProtKB-UniRule"/>
</dbReference>
<feature type="binding site" evidence="10">
    <location>
        <position position="266"/>
    </location>
    <ligand>
        <name>pyridoxal 5'-phosphate</name>
        <dbReference type="ChEBI" id="CHEBI:597326"/>
    </ligand>
</feature>
<dbReference type="RefSeq" id="WP_073239308.1">
    <property type="nucleotide sequence ID" value="NZ_FQUY01000014.1"/>
</dbReference>
<comment type="pathway">
    <text evidence="2">Amino-acid biosynthesis; L-cysteine biosynthesis; L-cysteine from L-serine: step 2/2.</text>
</comment>
<dbReference type="InterPro" id="IPR050214">
    <property type="entry name" value="Cys_Synth/Cystath_Beta-Synth"/>
</dbReference>
<evidence type="ECO:0000256" key="4">
    <source>
        <dbReference type="ARBA" id="ARBA00012681"/>
    </source>
</evidence>
<dbReference type="GO" id="GO:0006535">
    <property type="term" value="P:cysteine biosynthetic process from serine"/>
    <property type="evidence" value="ECO:0007669"/>
    <property type="project" value="UniProtKB-UniRule"/>
</dbReference>
<dbReference type="InterPro" id="IPR005859">
    <property type="entry name" value="CysK"/>
</dbReference>
<dbReference type="STRING" id="1121429.SAMN02745133_02065"/>
<keyword evidence="6 12" id="KW-0808">Transferase</keyword>
<feature type="binding site" evidence="10">
    <location>
        <begin position="178"/>
        <end position="182"/>
    </location>
    <ligand>
        <name>pyridoxal 5'-phosphate</name>
        <dbReference type="ChEBI" id="CHEBI:597326"/>
    </ligand>
</feature>
<dbReference type="EC" id="2.5.1.47" evidence="4 12"/>
<dbReference type="Gene3D" id="3.40.50.1100">
    <property type="match status" value="2"/>
</dbReference>
<organism evidence="14 15">
    <name type="scientific">Desulforamulus putei DSM 12395</name>
    <dbReference type="NCBI Taxonomy" id="1121429"/>
    <lineage>
        <taxon>Bacteria</taxon>
        <taxon>Bacillati</taxon>
        <taxon>Bacillota</taxon>
        <taxon>Clostridia</taxon>
        <taxon>Eubacteriales</taxon>
        <taxon>Peptococcaceae</taxon>
        <taxon>Desulforamulus</taxon>
    </lineage>
</organism>
<sequence length="318" mass="33657">MPVYNSILETIGRTPLVRLNHLTRGLAAEVLAKVEFFNPGGSVKDRIAYAMVTDALQRGVISKDSVLIEPTSGNTGVGLAMICAAMGIRLILTMPETMSQERRSLLKAYGAELVLTPGEQGMRGAIARAEELAAGLGNAMMLQQFANPANPRAHLENTAVEIWEDTGGKVDIFVAGVGTGGTITGVAKYIKERKPDFQAVAVEPAQSPVLSGGSPGPHPIQGIGAGFIPQVLNLKLVDEVFQVTGDQAMETARRLARQEGILAGISAGAALYAALEVARRPENAGKLIVVLLPDTGERYLSTALFKEEGPKESFQANQ</sequence>
<evidence type="ECO:0000256" key="2">
    <source>
        <dbReference type="ARBA" id="ARBA00004962"/>
    </source>
</evidence>
<keyword evidence="7 10" id="KW-0663">Pyridoxal phosphate</keyword>
<evidence type="ECO:0000256" key="12">
    <source>
        <dbReference type="RuleBase" id="RU003985"/>
    </source>
</evidence>
<evidence type="ECO:0000259" key="13">
    <source>
        <dbReference type="Pfam" id="PF00291"/>
    </source>
</evidence>
<gene>
    <name evidence="14" type="ORF">SAMN02745133_02065</name>
</gene>
<comment type="similarity">
    <text evidence="3 12">Belongs to the cysteine synthase/cystathionine beta-synthase family.</text>
</comment>
<dbReference type="OrthoDB" id="9808024at2"/>
<accession>A0A1M4ZQU3</accession>
<comment type="cofactor">
    <cofactor evidence="1 10 12">
        <name>pyridoxal 5'-phosphate</name>
        <dbReference type="ChEBI" id="CHEBI:597326"/>
    </cofactor>
</comment>
<dbReference type="InterPro" id="IPR036052">
    <property type="entry name" value="TrpB-like_PALP_sf"/>
</dbReference>
<dbReference type="InterPro" id="IPR001216">
    <property type="entry name" value="P-phosphate_BS"/>
</dbReference>
<dbReference type="NCBIfam" id="TIGR01136">
    <property type="entry name" value="cysKM"/>
    <property type="match status" value="1"/>
</dbReference>
<comment type="catalytic activity">
    <reaction evidence="9 12">
        <text>O-acetyl-L-serine + hydrogen sulfide = L-cysteine + acetate</text>
        <dbReference type="Rhea" id="RHEA:14829"/>
        <dbReference type="ChEBI" id="CHEBI:29919"/>
        <dbReference type="ChEBI" id="CHEBI:30089"/>
        <dbReference type="ChEBI" id="CHEBI:35235"/>
        <dbReference type="ChEBI" id="CHEBI:58340"/>
        <dbReference type="EC" id="2.5.1.47"/>
    </reaction>
</comment>
<dbReference type="Pfam" id="PF00291">
    <property type="entry name" value="PALP"/>
    <property type="match status" value="1"/>
</dbReference>
<dbReference type="CDD" id="cd01561">
    <property type="entry name" value="CBS_like"/>
    <property type="match status" value="1"/>
</dbReference>
<evidence type="ECO:0000256" key="10">
    <source>
        <dbReference type="PIRSR" id="PIRSR605856-50"/>
    </source>
</evidence>
<name>A0A1M4ZQU3_9FIRM</name>
<evidence type="ECO:0000256" key="8">
    <source>
        <dbReference type="ARBA" id="ARBA00023192"/>
    </source>
</evidence>
<evidence type="ECO:0000256" key="7">
    <source>
        <dbReference type="ARBA" id="ARBA00022898"/>
    </source>
</evidence>
<feature type="modified residue" description="N6-(pyridoxal phosphate)lysine" evidence="11">
    <location>
        <position position="44"/>
    </location>
</feature>
<dbReference type="FunFam" id="3.40.50.1100:FF:000067">
    <property type="entry name" value="Cysteine synthase"/>
    <property type="match status" value="1"/>
</dbReference>
<dbReference type="NCBIfam" id="TIGR01139">
    <property type="entry name" value="cysK"/>
    <property type="match status" value="1"/>
</dbReference>
<dbReference type="Proteomes" id="UP000184148">
    <property type="component" value="Unassembled WGS sequence"/>
</dbReference>
<dbReference type="GO" id="GO:0005737">
    <property type="term" value="C:cytoplasm"/>
    <property type="evidence" value="ECO:0007669"/>
    <property type="project" value="UniProtKB-ARBA"/>
</dbReference>
<evidence type="ECO:0000313" key="14">
    <source>
        <dbReference type="EMBL" id="SHF20167.1"/>
    </source>
</evidence>
<evidence type="ECO:0000313" key="15">
    <source>
        <dbReference type="Proteomes" id="UP000184148"/>
    </source>
</evidence>
<feature type="domain" description="Tryptophan synthase beta chain-like PALP" evidence="13">
    <location>
        <begin position="8"/>
        <end position="294"/>
    </location>
</feature>
<keyword evidence="15" id="KW-1185">Reference proteome</keyword>
<keyword evidence="8 12" id="KW-0198">Cysteine biosynthesis</keyword>
<dbReference type="InterPro" id="IPR005856">
    <property type="entry name" value="Cys_synth"/>
</dbReference>
<dbReference type="PANTHER" id="PTHR10314">
    <property type="entry name" value="CYSTATHIONINE BETA-SYNTHASE"/>
    <property type="match status" value="1"/>
</dbReference>